<keyword evidence="1" id="KW-0732">Signal</keyword>
<dbReference type="EMBL" id="OCMT01000003">
    <property type="protein sequence ID" value="SOD18302.1"/>
    <property type="molecule type" value="Genomic_DNA"/>
</dbReference>
<feature type="domain" description="DUF5689" evidence="2">
    <location>
        <begin position="45"/>
        <end position="231"/>
    </location>
</feature>
<evidence type="ECO:0000313" key="4">
    <source>
        <dbReference type="Proteomes" id="UP000219281"/>
    </source>
</evidence>
<dbReference type="RefSeq" id="WP_097132755.1">
    <property type="nucleotide sequence ID" value="NZ_OCMT01000003.1"/>
</dbReference>
<dbReference type="AlphaFoldDB" id="A0A286A8U6"/>
<dbReference type="OrthoDB" id="1111074at2"/>
<keyword evidence="4" id="KW-1185">Reference proteome</keyword>
<feature type="signal peptide" evidence="1">
    <location>
        <begin position="1"/>
        <end position="33"/>
    </location>
</feature>
<proteinExistence type="predicted"/>
<gene>
    <name evidence="3" type="ORF">SAMN06297358_2931</name>
</gene>
<evidence type="ECO:0000259" key="2">
    <source>
        <dbReference type="Pfam" id="PF18942"/>
    </source>
</evidence>
<dbReference type="Pfam" id="PF18942">
    <property type="entry name" value="DUF5689"/>
    <property type="match status" value="1"/>
</dbReference>
<accession>A0A286A8U6</accession>
<evidence type="ECO:0000313" key="3">
    <source>
        <dbReference type="EMBL" id="SOD18302.1"/>
    </source>
</evidence>
<protein>
    <recommendedName>
        <fullName evidence="2">DUF5689 domain-containing protein</fullName>
    </recommendedName>
</protein>
<sequence>MNRINSAKTMGLTARFSKLLVLLAILFSSCLKEDINTAEGVPSDYMSILDVKTLYKGTDIVLSRENMFGASKITGVVISDELAGNIPKGYLVLQQTSRFRTRGVVLNFGANTTIPFKLGDSLTIKVEGTTLGRRNGVLQINGASLSEISKNAEQVFYEPTQITLKELKNNFDNYESTLVKVAHVDALTPNVPVAGENEIRELVGEKATLHVESTATFADKVLPINASYVGIPLWNNVTAEGTEGAKQFLWLRNLAGVSDESGALYPNFPETFEDGDAVMYASGYAATKNGNLKTGLYTLTNAFLGGEANDRAISGKYSLRLNQNSTTDSWCTMNFDLDYGASKITLWAGSYGASADLGSTWRVEYSQDGGSIWYQLGQDILTVSKDKKQFTFLTSIKGKVRFRIGKVGVGASTTNNQNGRFNMDDFAVYRNPTDDGTGVIVHPTYSDLFSWQFGSPISVGNEAASNATFAVTGITTPVLTRGFGVNASTIGGGFGSNAKDVLENGNPAQLISTKAIAISQKAYFQIVFNTLPSRTVSLSAIDLKIRRSGAGGRNHAWYYSINDTEFKPTGAGALFYEGTGTGQDMPTNYIYNTPELQNLPGGTKITLRMYIWGITNFNSGSFAIGLNANGNTTPVLRVGGKIIP</sequence>
<name>A0A286A8U6_9SPHI</name>
<organism evidence="3 4">
    <name type="scientific">Pedobacter xixiisoli</name>
    <dbReference type="NCBI Taxonomy" id="1476464"/>
    <lineage>
        <taxon>Bacteria</taxon>
        <taxon>Pseudomonadati</taxon>
        <taxon>Bacteroidota</taxon>
        <taxon>Sphingobacteriia</taxon>
        <taxon>Sphingobacteriales</taxon>
        <taxon>Sphingobacteriaceae</taxon>
        <taxon>Pedobacter</taxon>
    </lineage>
</organism>
<dbReference type="Proteomes" id="UP000219281">
    <property type="component" value="Unassembled WGS sequence"/>
</dbReference>
<evidence type="ECO:0000256" key="1">
    <source>
        <dbReference type="SAM" id="SignalP"/>
    </source>
</evidence>
<feature type="chain" id="PRO_5012515786" description="DUF5689 domain-containing protein" evidence="1">
    <location>
        <begin position="34"/>
        <end position="644"/>
    </location>
</feature>
<dbReference type="InterPro" id="IPR043744">
    <property type="entry name" value="DUF5689"/>
</dbReference>
<dbReference type="PROSITE" id="PS51257">
    <property type="entry name" value="PROKAR_LIPOPROTEIN"/>
    <property type="match status" value="1"/>
</dbReference>
<reference evidence="4" key="1">
    <citation type="submission" date="2017-09" db="EMBL/GenBank/DDBJ databases">
        <authorList>
            <person name="Varghese N."/>
            <person name="Submissions S."/>
        </authorList>
    </citation>
    <scope>NUCLEOTIDE SEQUENCE [LARGE SCALE GENOMIC DNA]</scope>
    <source>
        <strain evidence="4">CGMCC 1.12803</strain>
    </source>
</reference>